<dbReference type="Proteomes" id="UP000478052">
    <property type="component" value="Unassembled WGS sequence"/>
</dbReference>
<sequence>MVVCLIVRLELLLSRIEQQAARRRVVVLPLHFAGVVMCMVVVEHGSDRVFARIVDLHVQVPDTDGGEHLLSVSHQTVGELVAVVHHPGGVRGLQTGRLTAAAGELQGRRRRRHKVAAVAGKTRNATDAGQSGPHFDLDAARVRVRAQRPEPRFLDAHHGRMVPVQPGVARVQHSPLVVQLDGRAHHEHAGRVPEQSPHRRGHEHGDEYRAHGVRAHPSESSHQQRRDDHAHAAQRVGQDVQQHAFHQMVLIVLPRAGRRSRRAVRLVSAAPHRYGHLLVVGVVSERVMTTAIVTVSVTASTVTVPVTTSTVAVPMTASATVTVTVATAVLEHVDADQVDEQPKHADHEQAVVMHLGRFYRPFHGFRQYEKRYEQQE</sequence>
<dbReference type="EMBL" id="VUJU01002683">
    <property type="protein sequence ID" value="KAF0760414.1"/>
    <property type="molecule type" value="Genomic_DNA"/>
</dbReference>
<name>A0A6G0YRK7_APHCR</name>
<keyword evidence="3" id="KW-1185">Reference proteome</keyword>
<accession>A0A6G0YRK7</accession>
<protein>
    <submittedName>
        <fullName evidence="2">Uncharacterized protein</fullName>
    </submittedName>
</protein>
<feature type="region of interest" description="Disordered" evidence="1">
    <location>
        <begin position="184"/>
        <end position="237"/>
    </location>
</feature>
<evidence type="ECO:0000313" key="3">
    <source>
        <dbReference type="Proteomes" id="UP000478052"/>
    </source>
</evidence>
<evidence type="ECO:0000256" key="1">
    <source>
        <dbReference type="SAM" id="MobiDB-lite"/>
    </source>
</evidence>
<dbReference type="OrthoDB" id="10402490at2759"/>
<gene>
    <name evidence="2" type="ORF">FWK35_00024687</name>
</gene>
<feature type="compositionally biased region" description="Basic and acidic residues" evidence="1">
    <location>
        <begin position="203"/>
        <end position="231"/>
    </location>
</feature>
<organism evidence="2 3">
    <name type="scientific">Aphis craccivora</name>
    <name type="common">Cowpea aphid</name>
    <dbReference type="NCBI Taxonomy" id="307492"/>
    <lineage>
        <taxon>Eukaryota</taxon>
        <taxon>Metazoa</taxon>
        <taxon>Ecdysozoa</taxon>
        <taxon>Arthropoda</taxon>
        <taxon>Hexapoda</taxon>
        <taxon>Insecta</taxon>
        <taxon>Pterygota</taxon>
        <taxon>Neoptera</taxon>
        <taxon>Paraneoptera</taxon>
        <taxon>Hemiptera</taxon>
        <taxon>Sternorrhyncha</taxon>
        <taxon>Aphidomorpha</taxon>
        <taxon>Aphidoidea</taxon>
        <taxon>Aphididae</taxon>
        <taxon>Aphidini</taxon>
        <taxon>Aphis</taxon>
        <taxon>Aphis</taxon>
    </lineage>
</organism>
<comment type="caution">
    <text evidence="2">The sequence shown here is derived from an EMBL/GenBank/DDBJ whole genome shotgun (WGS) entry which is preliminary data.</text>
</comment>
<dbReference type="AlphaFoldDB" id="A0A6G0YRK7"/>
<proteinExistence type="predicted"/>
<reference evidence="2 3" key="1">
    <citation type="submission" date="2019-08" db="EMBL/GenBank/DDBJ databases">
        <title>Whole genome of Aphis craccivora.</title>
        <authorList>
            <person name="Voronova N.V."/>
            <person name="Shulinski R.S."/>
            <person name="Bandarenka Y.V."/>
            <person name="Zhorov D.G."/>
            <person name="Warner D."/>
        </authorList>
    </citation>
    <scope>NUCLEOTIDE SEQUENCE [LARGE SCALE GENOMIC DNA]</scope>
    <source>
        <strain evidence="2">180601</strain>
        <tissue evidence="2">Whole Body</tissue>
    </source>
</reference>
<evidence type="ECO:0000313" key="2">
    <source>
        <dbReference type="EMBL" id="KAF0760414.1"/>
    </source>
</evidence>